<evidence type="ECO:0000259" key="2">
    <source>
        <dbReference type="PROSITE" id="PS50113"/>
    </source>
</evidence>
<dbReference type="Proteomes" id="UP001237595">
    <property type="component" value="Unassembled WGS sequence"/>
</dbReference>
<keyword evidence="5" id="KW-1185">Reference proteome</keyword>
<dbReference type="SMART" id="SM00267">
    <property type="entry name" value="GGDEF"/>
    <property type="match status" value="1"/>
</dbReference>
<feature type="domain" description="PAC" evidence="2">
    <location>
        <begin position="197"/>
        <end position="249"/>
    </location>
</feature>
<evidence type="ECO:0000313" key="4">
    <source>
        <dbReference type="EMBL" id="MDI2032248.1"/>
    </source>
</evidence>
<dbReference type="SMART" id="SM00086">
    <property type="entry name" value="PAC"/>
    <property type="match status" value="2"/>
</dbReference>
<evidence type="ECO:0000313" key="5">
    <source>
        <dbReference type="Proteomes" id="UP001237595"/>
    </source>
</evidence>
<dbReference type="InterPro" id="IPR029787">
    <property type="entry name" value="Nucleotide_cyclase"/>
</dbReference>
<dbReference type="SUPFAM" id="SSF55785">
    <property type="entry name" value="PYP-like sensor domain (PAS domain)"/>
    <property type="match status" value="2"/>
</dbReference>
<dbReference type="Gene3D" id="3.30.70.270">
    <property type="match status" value="1"/>
</dbReference>
<dbReference type="PROSITE" id="PS50112">
    <property type="entry name" value="PAS"/>
    <property type="match status" value="2"/>
</dbReference>
<dbReference type="PANTHER" id="PTHR44757">
    <property type="entry name" value="DIGUANYLATE CYCLASE DGCP"/>
    <property type="match status" value="1"/>
</dbReference>
<dbReference type="EMBL" id="JASAOF010000026">
    <property type="protein sequence ID" value="MDI2032248.1"/>
    <property type="molecule type" value="Genomic_DNA"/>
</dbReference>
<dbReference type="InterPro" id="IPR043128">
    <property type="entry name" value="Rev_trsase/Diguanyl_cyclase"/>
</dbReference>
<dbReference type="Pfam" id="PF13426">
    <property type="entry name" value="PAS_9"/>
    <property type="match status" value="1"/>
</dbReference>
<dbReference type="SUPFAM" id="SSF55073">
    <property type="entry name" value="Nucleotide cyclase"/>
    <property type="match status" value="1"/>
</dbReference>
<dbReference type="CDD" id="cd01949">
    <property type="entry name" value="GGDEF"/>
    <property type="match status" value="1"/>
</dbReference>
<feature type="domain" description="GGDEF" evidence="3">
    <location>
        <begin position="281"/>
        <end position="409"/>
    </location>
</feature>
<dbReference type="NCBIfam" id="TIGR00229">
    <property type="entry name" value="sensory_box"/>
    <property type="match status" value="2"/>
</dbReference>
<reference evidence="4 5" key="1">
    <citation type="submission" date="2023-04" db="EMBL/GenBank/DDBJ databases">
        <title>Draft genome sequence of Saccharopolyspora sp. TS4A08 isolated from sweet potato rhizospheric soil.</title>
        <authorList>
            <person name="Suksaard P."/>
            <person name="Duangmal K."/>
        </authorList>
    </citation>
    <scope>NUCLEOTIDE SEQUENCE [LARGE SCALE GENOMIC DNA]</scope>
    <source>
        <strain evidence="4 5">TS4A08</strain>
    </source>
</reference>
<dbReference type="InterPro" id="IPR001610">
    <property type="entry name" value="PAC"/>
</dbReference>
<gene>
    <name evidence="4" type="ORF">QFW96_26760</name>
</gene>
<dbReference type="CDD" id="cd00130">
    <property type="entry name" value="PAS"/>
    <property type="match status" value="2"/>
</dbReference>
<dbReference type="InterPro" id="IPR052155">
    <property type="entry name" value="Biofilm_reg_signaling"/>
</dbReference>
<dbReference type="InterPro" id="IPR000700">
    <property type="entry name" value="PAS-assoc_C"/>
</dbReference>
<organism evidence="4 5">
    <name type="scientific">Saccharopolyspora ipomoeae</name>
    <dbReference type="NCBI Taxonomy" id="3042027"/>
    <lineage>
        <taxon>Bacteria</taxon>
        <taxon>Bacillati</taxon>
        <taxon>Actinomycetota</taxon>
        <taxon>Actinomycetes</taxon>
        <taxon>Pseudonocardiales</taxon>
        <taxon>Pseudonocardiaceae</taxon>
        <taxon>Saccharopolyspora</taxon>
    </lineage>
</organism>
<name>A0ABT6PW56_9PSEU</name>
<dbReference type="PANTHER" id="PTHR44757:SF2">
    <property type="entry name" value="BIOFILM ARCHITECTURE MAINTENANCE PROTEIN MBAA"/>
    <property type="match status" value="1"/>
</dbReference>
<dbReference type="Pfam" id="PF00989">
    <property type="entry name" value="PAS"/>
    <property type="match status" value="1"/>
</dbReference>
<dbReference type="PROSITE" id="PS50113">
    <property type="entry name" value="PAC"/>
    <property type="match status" value="2"/>
</dbReference>
<feature type="domain" description="PAS" evidence="1">
    <location>
        <begin position="18"/>
        <end position="66"/>
    </location>
</feature>
<evidence type="ECO:0000259" key="1">
    <source>
        <dbReference type="PROSITE" id="PS50112"/>
    </source>
</evidence>
<dbReference type="Gene3D" id="3.30.450.20">
    <property type="entry name" value="PAS domain"/>
    <property type="match status" value="2"/>
</dbReference>
<dbReference type="RefSeq" id="WP_281458504.1">
    <property type="nucleotide sequence ID" value="NZ_JASAOF010000026.1"/>
</dbReference>
<protein>
    <submittedName>
        <fullName evidence="4">PAS domain S-box protein</fullName>
    </submittedName>
</protein>
<dbReference type="Pfam" id="PF00990">
    <property type="entry name" value="GGDEF"/>
    <property type="match status" value="1"/>
</dbReference>
<dbReference type="InterPro" id="IPR013767">
    <property type="entry name" value="PAS_fold"/>
</dbReference>
<dbReference type="InterPro" id="IPR000160">
    <property type="entry name" value="GGDEF_dom"/>
</dbReference>
<sequence>MSTPSEPGGEAAAPWQPLFEQAAAAMAILDLQGKYLHVNAAFCRMLGYRSDELIGHDYRSVTHPDDIDPDGPQEADEPLEKRYIRSDGTVIWALVSRTFIRDEHGEPVSFLSQSQDITRRREAELLWQRSFANAPIGMALLSLKGRWTEVNDTLCEMLGYSREELIGMHFSDITFEEEDDRGPALLDDLVHGVVESVSIEKRYRHKHGHPIWMLIRATAVPDASGEPAFVVSQYDDVGERRVADAHLAQLALHDPLTGLANRTLLADLMDLGLKRLARGDEMMVVVVADLDELKPFNDRYGHLVGDKIIVAAAEALQNAVRSGDAVARVGGDEFVVMTIVEDAAEAASLRDRIEQRLNTWVTIGDRTLPLRTSVGHAITTDPRVGREQLLHAADQDMYERKRNRGAARD</sequence>
<proteinExistence type="predicted"/>
<dbReference type="InterPro" id="IPR035965">
    <property type="entry name" value="PAS-like_dom_sf"/>
</dbReference>
<accession>A0ABT6PW56</accession>
<feature type="domain" description="PAC" evidence="2">
    <location>
        <begin position="77"/>
        <end position="129"/>
    </location>
</feature>
<dbReference type="NCBIfam" id="TIGR00254">
    <property type="entry name" value="GGDEF"/>
    <property type="match status" value="1"/>
</dbReference>
<dbReference type="SMART" id="SM00091">
    <property type="entry name" value="PAS"/>
    <property type="match status" value="2"/>
</dbReference>
<dbReference type="PROSITE" id="PS50887">
    <property type="entry name" value="GGDEF"/>
    <property type="match status" value="1"/>
</dbReference>
<evidence type="ECO:0000259" key="3">
    <source>
        <dbReference type="PROSITE" id="PS50887"/>
    </source>
</evidence>
<feature type="domain" description="PAS" evidence="1">
    <location>
        <begin position="123"/>
        <end position="193"/>
    </location>
</feature>
<comment type="caution">
    <text evidence="4">The sequence shown here is derived from an EMBL/GenBank/DDBJ whole genome shotgun (WGS) entry which is preliminary data.</text>
</comment>
<dbReference type="InterPro" id="IPR000014">
    <property type="entry name" value="PAS"/>
</dbReference>